<reference evidence="1 2" key="1">
    <citation type="submission" date="2020-08" db="EMBL/GenBank/DDBJ databases">
        <title>Genomic Encyclopedia of Type Strains, Phase IV (KMG-IV): sequencing the most valuable type-strain genomes for metagenomic binning, comparative biology and taxonomic classification.</title>
        <authorList>
            <person name="Goeker M."/>
        </authorList>
    </citation>
    <scope>NUCLEOTIDE SEQUENCE [LARGE SCALE GENOMIC DNA]</scope>
    <source>
        <strain evidence="1 2">DSM 24661</strain>
    </source>
</reference>
<evidence type="ECO:0000313" key="1">
    <source>
        <dbReference type="EMBL" id="MBB5335581.1"/>
    </source>
</evidence>
<dbReference type="EMBL" id="JACHFH010000006">
    <property type="protein sequence ID" value="MBB5335581.1"/>
    <property type="molecule type" value="Genomic_DNA"/>
</dbReference>
<evidence type="ECO:0000313" key="2">
    <source>
        <dbReference type="Proteomes" id="UP000559117"/>
    </source>
</evidence>
<dbReference type="Gene3D" id="2.30.30.830">
    <property type="match status" value="1"/>
</dbReference>
<accession>A0A840UCX8</accession>
<keyword evidence="2" id="KW-1185">Reference proteome</keyword>
<gene>
    <name evidence="1" type="ORF">HNR32_000708</name>
</gene>
<proteinExistence type="predicted"/>
<dbReference type="RefSeq" id="WP_183859691.1">
    <property type="nucleotide sequence ID" value="NZ_JACHFH010000006.1"/>
</dbReference>
<sequence length="173" mass="19676">MHFNKNFFNIPFLQYIKTRKMHIVFILLLLLIFSLLIGKIHADNMPKTLPIPPVATATVDHTYHFAALPAHLHDPFHLAQNNLITKKTDDKIASTVTSLPEKTISPINTDIHLIGIITNKNKSIAIFAQNKKVFSVKVGEQVSNLTVIEIRNDSVITKNIINHLETWHINDFQ</sequence>
<dbReference type="AlphaFoldDB" id="A0A840UCX8"/>
<protein>
    <submittedName>
        <fullName evidence="1">Tfp pilus assembly protein PilP</fullName>
    </submittedName>
</protein>
<dbReference type="Proteomes" id="UP000559117">
    <property type="component" value="Unassembled WGS sequence"/>
</dbReference>
<name>A0A840UCX8_9FIRM</name>
<organism evidence="1 2">
    <name type="scientific">Pectinatus brassicae</name>
    <dbReference type="NCBI Taxonomy" id="862415"/>
    <lineage>
        <taxon>Bacteria</taxon>
        <taxon>Bacillati</taxon>
        <taxon>Bacillota</taxon>
        <taxon>Negativicutes</taxon>
        <taxon>Selenomonadales</taxon>
        <taxon>Selenomonadaceae</taxon>
        <taxon>Pectinatus</taxon>
    </lineage>
</organism>
<comment type="caution">
    <text evidence="1">The sequence shown here is derived from an EMBL/GenBank/DDBJ whole genome shotgun (WGS) entry which is preliminary data.</text>
</comment>